<evidence type="ECO:0000256" key="1">
    <source>
        <dbReference type="SAM" id="MobiDB-lite"/>
    </source>
</evidence>
<feature type="compositionally biased region" description="Basic residues" evidence="1">
    <location>
        <begin position="46"/>
        <end position="57"/>
    </location>
</feature>
<organism evidence="3 4">
    <name type="scientific">Clarias magur</name>
    <name type="common">Asian catfish</name>
    <name type="synonym">Macropteronotus magur</name>
    <dbReference type="NCBI Taxonomy" id="1594786"/>
    <lineage>
        <taxon>Eukaryota</taxon>
        <taxon>Metazoa</taxon>
        <taxon>Chordata</taxon>
        <taxon>Craniata</taxon>
        <taxon>Vertebrata</taxon>
        <taxon>Euteleostomi</taxon>
        <taxon>Actinopterygii</taxon>
        <taxon>Neopterygii</taxon>
        <taxon>Teleostei</taxon>
        <taxon>Ostariophysi</taxon>
        <taxon>Siluriformes</taxon>
        <taxon>Clariidae</taxon>
        <taxon>Clarias</taxon>
    </lineage>
</organism>
<feature type="non-terminal residue" evidence="3">
    <location>
        <position position="1"/>
    </location>
</feature>
<dbReference type="EMBL" id="QNUK01000021">
    <property type="protein sequence ID" value="KAF5907500.1"/>
    <property type="molecule type" value="Genomic_DNA"/>
</dbReference>
<keyword evidence="4" id="KW-1185">Reference proteome</keyword>
<keyword evidence="3" id="KW-0413">Isomerase</keyword>
<protein>
    <submittedName>
        <fullName evidence="3">Phosphoribosyl isomerase A</fullName>
    </submittedName>
</protein>
<feature type="compositionally biased region" description="Basic and acidic residues" evidence="1">
    <location>
        <begin position="58"/>
        <end position="69"/>
    </location>
</feature>
<feature type="region of interest" description="Disordered" evidence="1">
    <location>
        <begin position="25"/>
        <end position="69"/>
    </location>
</feature>
<sequence>RVFCSSSSLVLSVRLFLLRLLRPPSEAAHRRRGLGWRSRGGDLQHPLRHHKRGRVSGRQREQSKARPGT</sequence>
<keyword evidence="2" id="KW-0732">Signal</keyword>
<evidence type="ECO:0000313" key="3">
    <source>
        <dbReference type="EMBL" id="KAF5907500.1"/>
    </source>
</evidence>
<comment type="caution">
    <text evidence="3">The sequence shown here is derived from an EMBL/GenBank/DDBJ whole genome shotgun (WGS) entry which is preliminary data.</text>
</comment>
<reference evidence="3" key="1">
    <citation type="submission" date="2020-07" db="EMBL/GenBank/DDBJ databases">
        <title>Clarias magur genome sequencing, assembly and annotation.</title>
        <authorList>
            <person name="Kushwaha B."/>
            <person name="Kumar R."/>
            <person name="Das P."/>
            <person name="Joshi C.G."/>
            <person name="Kumar D."/>
            <person name="Nagpure N.S."/>
            <person name="Pandey M."/>
            <person name="Agarwal S."/>
            <person name="Srivastava S."/>
            <person name="Singh M."/>
            <person name="Sahoo L."/>
            <person name="Jayasankar P."/>
            <person name="Meher P.K."/>
            <person name="Koringa P.G."/>
            <person name="Iquebal M.A."/>
            <person name="Das S.P."/>
            <person name="Bit A."/>
            <person name="Patnaik S."/>
            <person name="Patel N."/>
            <person name="Shah T.M."/>
            <person name="Hinsu A."/>
            <person name="Jena J.K."/>
        </authorList>
    </citation>
    <scope>NUCLEOTIDE SEQUENCE</scope>
    <source>
        <strain evidence="3">CIFAMagur01</strain>
        <tissue evidence="3">Testis</tissue>
    </source>
</reference>
<dbReference type="Proteomes" id="UP000727407">
    <property type="component" value="Unassembled WGS sequence"/>
</dbReference>
<evidence type="ECO:0000313" key="4">
    <source>
        <dbReference type="Proteomes" id="UP000727407"/>
    </source>
</evidence>
<dbReference type="GO" id="GO:0016853">
    <property type="term" value="F:isomerase activity"/>
    <property type="evidence" value="ECO:0007669"/>
    <property type="project" value="UniProtKB-KW"/>
</dbReference>
<gene>
    <name evidence="3" type="primary">priA</name>
    <name evidence="3" type="ORF">DAT39_002741</name>
</gene>
<dbReference type="AlphaFoldDB" id="A0A8J4XG74"/>
<feature type="non-terminal residue" evidence="3">
    <location>
        <position position="69"/>
    </location>
</feature>
<feature type="signal peptide" evidence="2">
    <location>
        <begin position="1"/>
        <end position="27"/>
    </location>
</feature>
<accession>A0A8J4XG74</accession>
<proteinExistence type="predicted"/>
<name>A0A8J4XG74_CLAMG</name>
<feature type="chain" id="PRO_5035252441" evidence="2">
    <location>
        <begin position="28"/>
        <end position="69"/>
    </location>
</feature>
<evidence type="ECO:0000256" key="2">
    <source>
        <dbReference type="SAM" id="SignalP"/>
    </source>
</evidence>